<dbReference type="InterPro" id="IPR005158">
    <property type="entry name" value="BTAD"/>
</dbReference>
<keyword evidence="4" id="KW-0804">Transcription</keyword>
<dbReference type="SUPFAM" id="SSF48452">
    <property type="entry name" value="TPR-like"/>
    <property type="match status" value="1"/>
</dbReference>
<dbReference type="Gene3D" id="1.10.10.10">
    <property type="entry name" value="Winged helix-like DNA-binding domain superfamily/Winged helix DNA-binding domain"/>
    <property type="match status" value="1"/>
</dbReference>
<organism evidence="7 8">
    <name type="scientific">Streptosporangium jomthongense</name>
    <dbReference type="NCBI Taxonomy" id="1193683"/>
    <lineage>
        <taxon>Bacteria</taxon>
        <taxon>Bacillati</taxon>
        <taxon>Actinomycetota</taxon>
        <taxon>Actinomycetes</taxon>
        <taxon>Streptosporangiales</taxon>
        <taxon>Streptosporangiaceae</taxon>
        <taxon>Streptosporangium</taxon>
    </lineage>
</organism>
<dbReference type="PANTHER" id="PTHR35807">
    <property type="entry name" value="TRANSCRIPTIONAL REGULATOR REDD-RELATED"/>
    <property type="match status" value="1"/>
</dbReference>
<dbReference type="InterPro" id="IPR036388">
    <property type="entry name" value="WH-like_DNA-bd_sf"/>
</dbReference>
<dbReference type="Proteomes" id="UP001595698">
    <property type="component" value="Unassembled WGS sequence"/>
</dbReference>
<evidence type="ECO:0000256" key="1">
    <source>
        <dbReference type="ARBA" id="ARBA00005820"/>
    </source>
</evidence>
<dbReference type="SMART" id="SM00862">
    <property type="entry name" value="Trans_reg_C"/>
    <property type="match status" value="1"/>
</dbReference>
<name>A0ABV8F458_9ACTN</name>
<feature type="domain" description="OmpR/PhoB-type" evidence="6">
    <location>
        <begin position="2"/>
        <end position="108"/>
    </location>
</feature>
<keyword evidence="3 5" id="KW-0238">DNA-binding</keyword>
<sequence length="704" mass="76315">MSNGLAAAGAVRFRVLGPVEVRDSDGTPIGLGGRRQRTLLARLLAAYGAPVPVGELIDDVFGGAPPPRARATLQAYVSNVRRAVEPGRAPRTPPRLLVRRPMGYALAATDVDAVRFGELLDRADSRPPHEALPLLDEAVGLWRGFPYGEFCDEPWAAAEVQRLWDRRAVAVERRAQALLEVGRPQAVILDLEGETEAHPLRERLWCLLTLALYRTGRQAEALAVLRRARRFVDGRHGTRHGAELRALEADILRQADSLGHVPAAAVPLALDPSATGSPRRRQALHGRETQLAELMRLTASDGPAAGVVSGEPGIGKTSLLTAFRDRCARHGRLVLWGAFDGGGTTWPSQPWTQVLEELRRLCPTPDPSALEGPLDDQAYSGAVHPLPPRRAREVARWLVTAAREQPLVIVLDDLHRADPESMRTLREVFVHARAVPGSPPPITVVTALRGCSPHRDAVHDLLGGLAAYDLVRIRLGGLGTEAVRALAADLGTPVDERAARLLIERTGGNPLFLREVLSRPDMVPDVVSKLVHQWLAALGPQVRDVLRIAALIGRDFDPALVAEIAGEPGCDALDRAARAGLVVFRAGRMTFACGLARETIIGDIPPSRAAEIHHAVMISLSSYPGADVAVIARHAVKAGRRAHREAVRWARAAAEQASLRLDHAEAAVWRGRAAAAHAAFGGYESRRWMAEHQEFLTKNWPLPH</sequence>
<evidence type="ECO:0000313" key="8">
    <source>
        <dbReference type="Proteomes" id="UP001595698"/>
    </source>
</evidence>
<evidence type="ECO:0000256" key="2">
    <source>
        <dbReference type="ARBA" id="ARBA00023015"/>
    </source>
</evidence>
<accession>A0ABV8F458</accession>
<protein>
    <submittedName>
        <fullName evidence="7">BTAD domain-containing putative transcriptional regulator</fullName>
    </submittedName>
</protein>
<evidence type="ECO:0000256" key="5">
    <source>
        <dbReference type="PROSITE-ProRule" id="PRU01091"/>
    </source>
</evidence>
<dbReference type="CDD" id="cd15831">
    <property type="entry name" value="BTAD"/>
    <property type="match status" value="1"/>
</dbReference>
<dbReference type="InterPro" id="IPR016032">
    <property type="entry name" value="Sig_transdc_resp-reg_C-effctor"/>
</dbReference>
<dbReference type="EMBL" id="JBHSBC010000031">
    <property type="protein sequence ID" value="MFC3983462.1"/>
    <property type="molecule type" value="Genomic_DNA"/>
</dbReference>
<comment type="similarity">
    <text evidence="1">Belongs to the AfsR/DnrI/RedD regulatory family.</text>
</comment>
<dbReference type="Gene3D" id="1.25.40.10">
    <property type="entry name" value="Tetratricopeptide repeat domain"/>
    <property type="match status" value="1"/>
</dbReference>
<dbReference type="SUPFAM" id="SSF46894">
    <property type="entry name" value="C-terminal effector domain of the bipartite response regulators"/>
    <property type="match status" value="1"/>
</dbReference>
<keyword evidence="8" id="KW-1185">Reference proteome</keyword>
<evidence type="ECO:0000259" key="6">
    <source>
        <dbReference type="PROSITE" id="PS51755"/>
    </source>
</evidence>
<dbReference type="PROSITE" id="PS51755">
    <property type="entry name" value="OMPR_PHOB"/>
    <property type="match status" value="1"/>
</dbReference>
<reference evidence="8" key="1">
    <citation type="journal article" date="2019" name="Int. J. Syst. Evol. Microbiol.">
        <title>The Global Catalogue of Microorganisms (GCM) 10K type strain sequencing project: providing services to taxonomists for standard genome sequencing and annotation.</title>
        <authorList>
            <consortium name="The Broad Institute Genomics Platform"/>
            <consortium name="The Broad Institute Genome Sequencing Center for Infectious Disease"/>
            <person name="Wu L."/>
            <person name="Ma J."/>
        </authorList>
    </citation>
    <scope>NUCLEOTIDE SEQUENCE [LARGE SCALE GENOMIC DNA]</scope>
    <source>
        <strain evidence="8">TBRC 7912</strain>
    </source>
</reference>
<evidence type="ECO:0000256" key="3">
    <source>
        <dbReference type="ARBA" id="ARBA00023125"/>
    </source>
</evidence>
<dbReference type="RefSeq" id="WP_386192654.1">
    <property type="nucleotide sequence ID" value="NZ_JBHSBC010000031.1"/>
</dbReference>
<proteinExistence type="inferred from homology"/>
<dbReference type="SUPFAM" id="SSF52540">
    <property type="entry name" value="P-loop containing nucleoside triphosphate hydrolases"/>
    <property type="match status" value="1"/>
</dbReference>
<gene>
    <name evidence="7" type="ORF">ACFOYY_25265</name>
</gene>
<dbReference type="Gene3D" id="3.40.50.300">
    <property type="entry name" value="P-loop containing nucleotide triphosphate hydrolases"/>
    <property type="match status" value="1"/>
</dbReference>
<evidence type="ECO:0000313" key="7">
    <source>
        <dbReference type="EMBL" id="MFC3983462.1"/>
    </source>
</evidence>
<dbReference type="Pfam" id="PF13191">
    <property type="entry name" value="AAA_16"/>
    <property type="match status" value="1"/>
</dbReference>
<feature type="DNA-binding region" description="OmpR/PhoB-type" evidence="5">
    <location>
        <begin position="2"/>
        <end position="108"/>
    </location>
</feature>
<dbReference type="InterPro" id="IPR051677">
    <property type="entry name" value="AfsR-DnrI-RedD_regulator"/>
</dbReference>
<comment type="caution">
    <text evidence="7">The sequence shown here is derived from an EMBL/GenBank/DDBJ whole genome shotgun (WGS) entry which is preliminary data.</text>
</comment>
<dbReference type="InterPro" id="IPR041664">
    <property type="entry name" value="AAA_16"/>
</dbReference>
<dbReference type="Pfam" id="PF03704">
    <property type="entry name" value="BTAD"/>
    <property type="match status" value="1"/>
</dbReference>
<evidence type="ECO:0000256" key="4">
    <source>
        <dbReference type="ARBA" id="ARBA00023163"/>
    </source>
</evidence>
<dbReference type="InterPro" id="IPR001867">
    <property type="entry name" value="OmpR/PhoB-type_DNA-bd"/>
</dbReference>
<dbReference type="InterPro" id="IPR011990">
    <property type="entry name" value="TPR-like_helical_dom_sf"/>
</dbReference>
<dbReference type="PANTHER" id="PTHR35807:SF1">
    <property type="entry name" value="TRANSCRIPTIONAL REGULATOR REDD"/>
    <property type="match status" value="1"/>
</dbReference>
<dbReference type="InterPro" id="IPR027417">
    <property type="entry name" value="P-loop_NTPase"/>
</dbReference>
<dbReference type="SMART" id="SM01043">
    <property type="entry name" value="BTAD"/>
    <property type="match status" value="1"/>
</dbReference>
<keyword evidence="2" id="KW-0805">Transcription regulation</keyword>